<dbReference type="HOGENOM" id="CLU_050493_0_0_5"/>
<dbReference type="Pfam" id="PF12789">
    <property type="entry name" value="PTR"/>
    <property type="match status" value="1"/>
</dbReference>
<dbReference type="InterPro" id="IPR049304">
    <property type="entry name" value="Gly_rich_dom"/>
</dbReference>
<evidence type="ECO:0000259" key="2">
    <source>
        <dbReference type="Pfam" id="PF21722"/>
    </source>
</evidence>
<evidence type="ECO:0000256" key="1">
    <source>
        <dbReference type="SAM" id="MobiDB-lite"/>
    </source>
</evidence>
<organism evidence="3 4">
    <name type="scientific">Bartonella bovis m02</name>
    <dbReference type="NCBI Taxonomy" id="1094492"/>
    <lineage>
        <taxon>Bacteria</taxon>
        <taxon>Pseudomonadati</taxon>
        <taxon>Pseudomonadota</taxon>
        <taxon>Alphaproteobacteria</taxon>
        <taxon>Hyphomicrobiales</taxon>
        <taxon>Bartonellaceae</taxon>
        <taxon>Bartonella</taxon>
    </lineage>
</organism>
<feature type="region of interest" description="Disordered" evidence="1">
    <location>
        <begin position="346"/>
        <end position="450"/>
    </location>
</feature>
<name>N6VHD4_9HYPH</name>
<evidence type="ECO:0000313" key="3">
    <source>
        <dbReference type="EMBL" id="ENN93195.1"/>
    </source>
</evidence>
<sequence length="464" mass="48486">MAKTHKLAMELPQEGRFISAEFPILRENLTIIDQAVSDLDEKLDNKAPSQHTHVISEVSELEEALNGKMAADQTFALVDLTDVKGANDATENHVLYKSGKDRFAFDSVKSLLGEHQHTIEDITGLEKYVESINERLTNYGCLSGKNEWEDTNIFKEKVSIEKSIELAETSSLTLKQNDKVVTNLNATGSLLKGPLKVDDELVYTKPQADKAISEEIEKLKQSLTDENSSCSVVINKLVHWPERADAELLYTKSRKIKWPDWITDETIVEIQAWGGGGSGGGAGKIYFGGGGGGSGCSVWYGPKSSLNEHEDIVIGKGGASVQDKNTSGNAGGKTTVGKNLIVAGGGGGGKGASDTGSGQGGAGGAGKTVTELMDGRPGIAKGGNGSPGTQGSSKFKSGSGGDAGGDTSRGGCGGTGRGHSISGKPGRGFGGGGAGSHFQNSPSGNGANGAVLIRIWKKRYENDK</sequence>
<accession>N6VHD4</accession>
<dbReference type="EMBL" id="AGWB01000003">
    <property type="protein sequence ID" value="ENN93195.1"/>
    <property type="molecule type" value="Genomic_DNA"/>
</dbReference>
<gene>
    <name evidence="3" type="ORF">m02_01990</name>
</gene>
<feature type="compositionally biased region" description="Gly residues" evidence="1">
    <location>
        <begin position="346"/>
        <end position="366"/>
    </location>
</feature>
<reference evidence="3 4" key="1">
    <citation type="journal article" date="2013" name="PLoS Genet.">
        <title>A gene transfer agent and a dynamic repertoire of secretion systems hold the keys to the explosive radiation of the emerging pathogen Bartonella.</title>
        <authorList>
            <person name="Guy L."/>
            <person name="Nystedt B."/>
            <person name="Toft C."/>
            <person name="Zaremba-Niedzwiedzka K."/>
            <person name="Berglund E.C."/>
            <person name="Granberg F."/>
            <person name="Naslund K."/>
            <person name="Eriksson A.S."/>
            <person name="Andersson S.G."/>
        </authorList>
    </citation>
    <scope>NUCLEOTIDE SEQUENCE [LARGE SCALE GENOMIC DNA]</scope>
    <source>
        <strain evidence="4">m02</strain>
    </source>
</reference>
<dbReference type="STRING" id="1094492.m02_01990"/>
<feature type="compositionally biased region" description="Gly residues" evidence="1">
    <location>
        <begin position="398"/>
        <end position="417"/>
    </location>
</feature>
<comment type="caution">
    <text evidence="3">The sequence shown here is derived from an EMBL/GenBank/DDBJ whole genome shotgun (WGS) entry which is preliminary data.</text>
</comment>
<feature type="domain" description="Glycine-rich" evidence="2">
    <location>
        <begin position="260"/>
        <end position="455"/>
    </location>
</feature>
<feature type="compositionally biased region" description="Gly residues" evidence="1">
    <location>
        <begin position="425"/>
        <end position="435"/>
    </location>
</feature>
<dbReference type="AlphaFoldDB" id="N6VHD4"/>
<dbReference type="Pfam" id="PF21722">
    <property type="entry name" value="Gly_rich_2"/>
    <property type="match status" value="1"/>
</dbReference>
<dbReference type="RefSeq" id="WP_010702023.1">
    <property type="nucleotide sequence ID" value="NZ_KB915625.1"/>
</dbReference>
<protein>
    <recommendedName>
        <fullName evidence="2">Glycine-rich domain-containing protein</fullName>
    </recommendedName>
</protein>
<dbReference type="PATRIC" id="fig|1094492.3.peg.213"/>
<proteinExistence type="predicted"/>
<dbReference type="NCBIfam" id="NF041327">
    <property type="entry name" value="Bgr08870_fam"/>
    <property type="match status" value="1"/>
</dbReference>
<dbReference type="Proteomes" id="UP000014026">
    <property type="component" value="Unassembled WGS sequence"/>
</dbReference>
<evidence type="ECO:0000313" key="4">
    <source>
        <dbReference type="Proteomes" id="UP000014026"/>
    </source>
</evidence>